<dbReference type="InterPro" id="IPR020904">
    <property type="entry name" value="Sc_DH/Rdtase_CS"/>
</dbReference>
<keyword evidence="2" id="KW-0560">Oxidoreductase</keyword>
<dbReference type="OrthoDB" id="3206777at2"/>
<sequence>MSAPTGTHRRMEGKVALVTGAARGQGRAHAVRLAQEGADVIAVDACAPIDTVDKYPLPTREDLDETVAEVERLDRRIVARVADVRSPDALAAALDEGVTQLGGLDAVVANAGIATYGAATDITEDMWRTMLDVNLTGVWHTAVAAVPHLRARGGGSMVFTSSIGGLKGIMGVAHYVSAKHGLVGLMRTMANELGGDRIRVNTVHPTNVDTHMIQNPGTWGMFAPGDPEPTQEKAMDGFRSLNAMPVPWVDPVDIANAVLFLSSDEARYVTGVALPVDAGAAVR</sequence>
<feature type="domain" description="Ketoreductase" evidence="4">
    <location>
        <begin position="14"/>
        <end position="221"/>
    </location>
</feature>
<keyword evidence="6" id="KW-1185">Reference proteome</keyword>
<evidence type="ECO:0000256" key="2">
    <source>
        <dbReference type="ARBA" id="ARBA00023002"/>
    </source>
</evidence>
<evidence type="ECO:0000256" key="1">
    <source>
        <dbReference type="ARBA" id="ARBA00006484"/>
    </source>
</evidence>
<evidence type="ECO:0000256" key="3">
    <source>
        <dbReference type="ARBA" id="ARBA00023027"/>
    </source>
</evidence>
<evidence type="ECO:0000259" key="4">
    <source>
        <dbReference type="SMART" id="SM00822"/>
    </source>
</evidence>
<dbReference type="PROSITE" id="PS00061">
    <property type="entry name" value="ADH_SHORT"/>
    <property type="match status" value="1"/>
</dbReference>
<dbReference type="PRINTS" id="PR00080">
    <property type="entry name" value="SDRFAMILY"/>
</dbReference>
<dbReference type="InterPro" id="IPR002347">
    <property type="entry name" value="SDR_fam"/>
</dbReference>
<dbReference type="SMART" id="SM00822">
    <property type="entry name" value="PKS_KR"/>
    <property type="match status" value="1"/>
</dbReference>
<proteinExistence type="inferred from homology"/>
<dbReference type="SUPFAM" id="SSF51735">
    <property type="entry name" value="NAD(P)-binding Rossmann-fold domains"/>
    <property type="match status" value="1"/>
</dbReference>
<reference evidence="5 6" key="1">
    <citation type="submission" date="2019-03" db="EMBL/GenBank/DDBJ databases">
        <title>Sequencing the genomes of 1000 actinobacteria strains.</title>
        <authorList>
            <person name="Klenk H.-P."/>
        </authorList>
    </citation>
    <scope>NUCLEOTIDE SEQUENCE [LARGE SCALE GENOMIC DNA]</scope>
    <source>
        <strain evidence="5 6">DSM 44969</strain>
    </source>
</reference>
<dbReference type="Pfam" id="PF13561">
    <property type="entry name" value="adh_short_C2"/>
    <property type="match status" value="1"/>
</dbReference>
<accession>A0A4V2PHX4</accession>
<dbReference type="FunFam" id="3.40.50.720:FF:000084">
    <property type="entry name" value="Short-chain dehydrogenase reductase"/>
    <property type="match status" value="1"/>
</dbReference>
<dbReference type="RefSeq" id="WP_132431277.1">
    <property type="nucleotide sequence ID" value="NZ_SMFZ01000002.1"/>
</dbReference>
<dbReference type="PANTHER" id="PTHR24321:SF8">
    <property type="entry name" value="ESTRADIOL 17-BETA-DEHYDROGENASE 8-RELATED"/>
    <property type="match status" value="1"/>
</dbReference>
<dbReference type="InterPro" id="IPR023985">
    <property type="entry name" value="SDR_subfam_1"/>
</dbReference>
<dbReference type="PANTHER" id="PTHR24321">
    <property type="entry name" value="DEHYDROGENASES, SHORT CHAIN"/>
    <property type="match status" value="1"/>
</dbReference>
<evidence type="ECO:0000313" key="5">
    <source>
        <dbReference type="EMBL" id="TCK22426.1"/>
    </source>
</evidence>
<dbReference type="NCBIfam" id="TIGR03971">
    <property type="entry name" value="SDR_subfam_1"/>
    <property type="match status" value="1"/>
</dbReference>
<dbReference type="InterPro" id="IPR036291">
    <property type="entry name" value="NAD(P)-bd_dom_sf"/>
</dbReference>
<dbReference type="PRINTS" id="PR00081">
    <property type="entry name" value="GDHRDH"/>
</dbReference>
<dbReference type="InterPro" id="IPR057326">
    <property type="entry name" value="KR_dom"/>
</dbReference>
<protein>
    <submittedName>
        <fullName evidence="5">SDR family mycofactocin-dependent oxidoreductase</fullName>
    </submittedName>
</protein>
<dbReference type="Gene3D" id="3.40.50.720">
    <property type="entry name" value="NAD(P)-binding Rossmann-like Domain"/>
    <property type="match status" value="1"/>
</dbReference>
<name>A0A4V2PHX4_PSEEN</name>
<dbReference type="EMBL" id="SMFZ01000002">
    <property type="protein sequence ID" value="TCK22426.1"/>
    <property type="molecule type" value="Genomic_DNA"/>
</dbReference>
<dbReference type="AlphaFoldDB" id="A0A4V2PHX4"/>
<comment type="caution">
    <text evidence="5">The sequence shown here is derived from an EMBL/GenBank/DDBJ whole genome shotgun (WGS) entry which is preliminary data.</text>
</comment>
<dbReference type="NCBIfam" id="NF009467">
    <property type="entry name" value="PRK12826.1-3"/>
    <property type="match status" value="1"/>
</dbReference>
<keyword evidence="3" id="KW-0520">NAD</keyword>
<gene>
    <name evidence="5" type="ORF">EV378_6428</name>
</gene>
<dbReference type="Proteomes" id="UP000295560">
    <property type="component" value="Unassembled WGS sequence"/>
</dbReference>
<dbReference type="CDD" id="cd05233">
    <property type="entry name" value="SDR_c"/>
    <property type="match status" value="1"/>
</dbReference>
<dbReference type="GO" id="GO:0016491">
    <property type="term" value="F:oxidoreductase activity"/>
    <property type="evidence" value="ECO:0007669"/>
    <property type="project" value="UniProtKB-KW"/>
</dbReference>
<organism evidence="5 6">
    <name type="scientific">Pseudonocardia endophytica</name>
    <dbReference type="NCBI Taxonomy" id="401976"/>
    <lineage>
        <taxon>Bacteria</taxon>
        <taxon>Bacillati</taxon>
        <taxon>Actinomycetota</taxon>
        <taxon>Actinomycetes</taxon>
        <taxon>Pseudonocardiales</taxon>
        <taxon>Pseudonocardiaceae</taxon>
        <taxon>Pseudonocardia</taxon>
    </lineage>
</organism>
<evidence type="ECO:0000313" key="6">
    <source>
        <dbReference type="Proteomes" id="UP000295560"/>
    </source>
</evidence>
<comment type="similarity">
    <text evidence="1">Belongs to the short-chain dehydrogenases/reductases (SDR) family.</text>
</comment>